<keyword evidence="4 5" id="KW-0067">ATP-binding</keyword>
<gene>
    <name evidence="5" type="primary">mptE</name>
</gene>
<dbReference type="EC" id="2.7.6.3" evidence="5"/>
<organism evidence="7">
    <name type="scientific">uncultured marine thaumarchaeote KM3_31_D02</name>
    <dbReference type="NCBI Taxonomy" id="1456117"/>
    <lineage>
        <taxon>Archaea</taxon>
        <taxon>Nitrososphaerota</taxon>
        <taxon>environmental samples</taxon>
    </lineage>
</organism>
<dbReference type="AlphaFoldDB" id="A0A075H3K6"/>
<evidence type="ECO:0000259" key="6">
    <source>
        <dbReference type="Pfam" id="PF01973"/>
    </source>
</evidence>
<keyword evidence="1 5" id="KW-0808">Transferase</keyword>
<name>A0A075H3K6_9ARCH</name>
<evidence type="ECO:0000256" key="3">
    <source>
        <dbReference type="ARBA" id="ARBA00022777"/>
    </source>
</evidence>
<dbReference type="SUPFAM" id="SSF63999">
    <property type="entry name" value="Thiamin pyrophosphokinase, catalytic domain"/>
    <property type="match status" value="1"/>
</dbReference>
<feature type="domain" description="6-hydroxymethylpterin diphosphokinase MptE-like" evidence="6">
    <location>
        <begin position="42"/>
        <end position="185"/>
    </location>
</feature>
<accession>A0A075H3K6</accession>
<dbReference type="EMBL" id="KF900833">
    <property type="protein sequence ID" value="AIF08483.1"/>
    <property type="molecule type" value="Genomic_DNA"/>
</dbReference>
<evidence type="ECO:0000256" key="5">
    <source>
        <dbReference type="HAMAP-Rule" id="MF_02131"/>
    </source>
</evidence>
<keyword evidence="3 5" id="KW-0418">Kinase</keyword>
<dbReference type="InterPro" id="IPR036759">
    <property type="entry name" value="TPK_catalytic_sf"/>
</dbReference>
<dbReference type="GO" id="GO:0016301">
    <property type="term" value="F:kinase activity"/>
    <property type="evidence" value="ECO:0007669"/>
    <property type="project" value="UniProtKB-KW"/>
</dbReference>
<dbReference type="PANTHER" id="PTHR39648:SF1">
    <property type="entry name" value="6-HYDROXYMETHYL-7,8-DIHYDROPTERIN PYROPHOSPHOKINASE"/>
    <property type="match status" value="1"/>
</dbReference>
<evidence type="ECO:0000313" key="7">
    <source>
        <dbReference type="EMBL" id="AIF08483.1"/>
    </source>
</evidence>
<dbReference type="GO" id="GO:0004788">
    <property type="term" value="F:thiamine diphosphokinase activity"/>
    <property type="evidence" value="ECO:0007669"/>
    <property type="project" value="InterPro"/>
</dbReference>
<dbReference type="GO" id="GO:0009229">
    <property type="term" value="P:thiamine diphosphate biosynthetic process"/>
    <property type="evidence" value="ECO:0007669"/>
    <property type="project" value="InterPro"/>
</dbReference>
<evidence type="ECO:0000256" key="1">
    <source>
        <dbReference type="ARBA" id="ARBA00022679"/>
    </source>
</evidence>
<comment type="catalytic activity">
    <reaction evidence="5">
        <text>6-hydroxymethyl-7,8-dihydropterin + ATP = (7,8-dihydropterin-6-yl)methyl diphosphate + AMP + H(+)</text>
        <dbReference type="Rhea" id="RHEA:11412"/>
        <dbReference type="ChEBI" id="CHEBI:15378"/>
        <dbReference type="ChEBI" id="CHEBI:30616"/>
        <dbReference type="ChEBI" id="CHEBI:44841"/>
        <dbReference type="ChEBI" id="CHEBI:72950"/>
        <dbReference type="ChEBI" id="CHEBI:456215"/>
        <dbReference type="EC" id="2.7.6.3"/>
    </reaction>
</comment>
<sequence length="249" mass="27898">MTIKGWESKYREILKDFGYSRKKDAQSCKLLDSLLPKKIRIAEIKDLIEKKPVFVVGAGPSLPSSISILKKHKKITKIVADGATKAIIENGLKPDIVVTDLDGDIKSLKKAGRTNTIMVVHAHGDNSEKIHFVKNFKNCIGTTQTKPMGKVHNFGGFTDGDRCVFLANHFKAKKIILLGMDFGTRIGKYSKTRVISRTTKIKKLCRGKKLLEWLAKKSESKLYSTTKIRGFTKINFQDIDDIITGKNAF</sequence>
<comment type="cofactor">
    <cofactor evidence="5">
        <name>Mg(2+)</name>
        <dbReference type="ChEBI" id="CHEBI:18420"/>
    </cofactor>
</comment>
<dbReference type="InterPro" id="IPR027510">
    <property type="entry name" value="HMPDK_MptE"/>
</dbReference>
<comment type="function">
    <text evidence="5">Catalyzes the transfer of diphosphate from ATP to 6-hydroxymethyl-7,8-dihydropterin (6-HMD), leading to 6-hydroxymethyl-7,8-dihydropterin diphosphate (6-HMDP).</text>
</comment>
<evidence type="ECO:0000256" key="4">
    <source>
        <dbReference type="ARBA" id="ARBA00022840"/>
    </source>
</evidence>
<reference evidence="7" key="1">
    <citation type="journal article" date="2014" name="Genome Biol. Evol.">
        <title>Pangenome evidence for extensive interdomain horizontal transfer affecting lineage core and shell genes in uncultured planktonic thaumarchaeota and euryarchaeota.</title>
        <authorList>
            <person name="Deschamps P."/>
            <person name="Zivanovic Y."/>
            <person name="Moreira D."/>
            <person name="Rodriguez-Valera F."/>
            <person name="Lopez-Garcia P."/>
        </authorList>
    </citation>
    <scope>NUCLEOTIDE SEQUENCE</scope>
</reference>
<dbReference type="HAMAP" id="MF_02131">
    <property type="entry name" value="HMPDK_arch"/>
    <property type="match status" value="1"/>
</dbReference>
<protein>
    <recommendedName>
        <fullName evidence="5">6-hydroxymethyl-7,8-dihydropterin pyrophosphokinase</fullName>
        <shortName evidence="5">HPPK</shortName>
        <ecNumber evidence="5">2.7.6.3</ecNumber>
    </recommendedName>
    <alternativeName>
        <fullName evidence="5">2-amino-4-hydroxy-6-hydroxymethyldihydropteridine pyrophosphokinase</fullName>
    </alternativeName>
    <alternativeName>
        <fullName evidence="5">6-hydroxymethyl-7,8-dihydropterin diphosphokinase</fullName>
        <shortName evidence="5">6-HMPDK</shortName>
    </alternativeName>
    <alternativeName>
        <fullName evidence="5">7,8-dihydro-6-hydroxymethylpterin diphosphokinase</fullName>
    </alternativeName>
    <alternativeName>
        <fullName evidence="5">7,8-dihydro-6-hydroxymethylpterin pyrophosphokinase</fullName>
        <shortName evidence="5">PPPK</shortName>
    </alternativeName>
</protein>
<proteinExistence type="inferred from homology"/>
<dbReference type="GO" id="GO:0003848">
    <property type="term" value="F:2-amino-4-hydroxy-6-hydroxymethyldihydropteridine diphosphokinase activity"/>
    <property type="evidence" value="ECO:0007669"/>
    <property type="project" value="UniProtKB-UniRule"/>
</dbReference>
<dbReference type="GO" id="GO:0000287">
    <property type="term" value="F:magnesium ion binding"/>
    <property type="evidence" value="ECO:0007669"/>
    <property type="project" value="UniProtKB-UniRule"/>
</dbReference>
<dbReference type="PANTHER" id="PTHR39648">
    <property type="entry name" value="6-HYDROXYMETHYL-7,8-DIHYDROPTERIN PYROPHOSPHOKINASE"/>
    <property type="match status" value="1"/>
</dbReference>
<dbReference type="Pfam" id="PF01973">
    <property type="entry name" value="MptE-like"/>
    <property type="match status" value="1"/>
</dbReference>
<dbReference type="InterPro" id="IPR002826">
    <property type="entry name" value="MptE-like"/>
</dbReference>
<keyword evidence="2 5" id="KW-0547">Nucleotide-binding</keyword>
<dbReference type="GO" id="GO:0005524">
    <property type="term" value="F:ATP binding"/>
    <property type="evidence" value="ECO:0007669"/>
    <property type="project" value="UniProtKB-UniRule"/>
</dbReference>
<keyword evidence="5" id="KW-0460">Magnesium</keyword>
<evidence type="ECO:0000256" key="2">
    <source>
        <dbReference type="ARBA" id="ARBA00022741"/>
    </source>
</evidence>
<comment type="similarity">
    <text evidence="5">Belongs to the archaeal 6-HMPDK family.</text>
</comment>